<feature type="transmembrane region" description="Helical" evidence="1">
    <location>
        <begin position="955"/>
        <end position="974"/>
    </location>
</feature>
<protein>
    <submittedName>
        <fullName evidence="2">Efflux RND transporter permease subunit</fullName>
    </submittedName>
</protein>
<dbReference type="SUPFAM" id="SSF82714">
    <property type="entry name" value="Multidrug efflux transporter AcrB TolC docking domain, DN and DC subdomains"/>
    <property type="match status" value="2"/>
</dbReference>
<feature type="transmembrane region" description="Helical" evidence="1">
    <location>
        <begin position="909"/>
        <end position="934"/>
    </location>
</feature>
<gene>
    <name evidence="2" type="ORF">GW534_06370</name>
</gene>
<comment type="caution">
    <text evidence="2">The sequence shown here is derived from an EMBL/GenBank/DDBJ whole genome shotgun (WGS) entry which is preliminary data.</text>
</comment>
<keyword evidence="3" id="KW-1185">Reference proteome</keyword>
<keyword evidence="1" id="KW-0812">Transmembrane</keyword>
<feature type="transmembrane region" description="Helical" evidence="1">
    <location>
        <begin position="986"/>
        <end position="1011"/>
    </location>
</feature>
<dbReference type="Gene3D" id="1.20.1640.10">
    <property type="entry name" value="Multidrug efflux transporter AcrB transmembrane domain"/>
    <property type="match status" value="2"/>
</dbReference>
<feature type="transmembrane region" description="Helical" evidence="1">
    <location>
        <begin position="387"/>
        <end position="412"/>
    </location>
</feature>
<evidence type="ECO:0000256" key="1">
    <source>
        <dbReference type="SAM" id="Phobius"/>
    </source>
</evidence>
<organism evidence="2 3">
    <name type="scientific">Pallidibacillus pasinlerensis</name>
    <dbReference type="NCBI Taxonomy" id="2703818"/>
    <lineage>
        <taxon>Bacteria</taxon>
        <taxon>Bacillati</taxon>
        <taxon>Bacillota</taxon>
        <taxon>Bacilli</taxon>
        <taxon>Bacillales</taxon>
        <taxon>Bacillaceae</taxon>
        <taxon>Pallidibacillus</taxon>
    </lineage>
</organism>
<accession>A0ABX0A7G8</accession>
<evidence type="ECO:0000313" key="2">
    <source>
        <dbReference type="EMBL" id="NCU17395.1"/>
    </source>
</evidence>
<evidence type="ECO:0000313" key="3">
    <source>
        <dbReference type="Proteomes" id="UP000743899"/>
    </source>
</evidence>
<dbReference type="SUPFAM" id="SSF82866">
    <property type="entry name" value="Multidrug efflux transporter AcrB transmembrane domain"/>
    <property type="match status" value="2"/>
</dbReference>
<dbReference type="InterPro" id="IPR001036">
    <property type="entry name" value="Acrflvin-R"/>
</dbReference>
<keyword evidence="1" id="KW-1133">Transmembrane helix</keyword>
<dbReference type="InterPro" id="IPR027463">
    <property type="entry name" value="AcrB_DN_DC_subdom"/>
</dbReference>
<dbReference type="EMBL" id="JAACYS010000021">
    <property type="protein sequence ID" value="NCU17395.1"/>
    <property type="molecule type" value="Genomic_DNA"/>
</dbReference>
<feature type="transmembrane region" description="Helical" evidence="1">
    <location>
        <begin position="883"/>
        <end position="903"/>
    </location>
</feature>
<dbReference type="Gene3D" id="3.30.70.1430">
    <property type="entry name" value="Multidrug efflux transporter AcrB pore domain"/>
    <property type="match status" value="2"/>
</dbReference>
<dbReference type="RefSeq" id="WP_161920229.1">
    <property type="nucleotide sequence ID" value="NZ_JAACYS010000021.1"/>
</dbReference>
<dbReference type="Gene3D" id="3.30.2090.10">
    <property type="entry name" value="Multidrug efflux transporter AcrB TolC docking domain, DN and DC subdomains"/>
    <property type="match status" value="2"/>
</dbReference>
<dbReference type="PANTHER" id="PTHR32063">
    <property type="match status" value="1"/>
</dbReference>
<dbReference type="Proteomes" id="UP000743899">
    <property type="component" value="Unassembled WGS sequence"/>
</dbReference>
<dbReference type="PANTHER" id="PTHR32063:SF0">
    <property type="entry name" value="SWARMING MOTILITY PROTEIN SWRC"/>
    <property type="match status" value="1"/>
</dbReference>
<proteinExistence type="predicted"/>
<sequence length="1028" mass="113009">MKSLVNFVIRNKLAVWLLTFIVVFTGIYSGSKMKMESIPDVSVPYLIINTVYPGATPEQVMEEVSMPLEKAVESLEGVNAVYSNSYSSMSSIQIEYDYEQNIDFAKREVENALELITLPDDVQDPMITKISMNMMPVLVLSISSTEEDIVELTSTVEDIIVPKIEQIEGVASATTTGQHIEEVELTFDEAKLAQYELTEQDVKDIVQATDLDVSLGLFEFEDGEQAVRVDGKFTTAEDLKEMLIPVTPTENQPLPFVKLGDLATIELVGKVESISRTNGEDSITIQIIKGQEANTVEVVNAVKDLMKDYEDKYAGLNVDYTFDQGEPIENSVSQMVSKALFGGGIAVLIILLFLRDVRSTIISIISIPVSILTALLILDYLDMTLNIMTLGAITISIGRVIDDSIVVVENIYRRLHLKGEKLRGRALIREATIEMFLPILSSTIVTVAVFAPLLFVGGMIGELFLPFALTMALALGASLIVAISIVPSLSHSMFKKQLYDESVREKKVKKPSSLALAGIYKKALRWTLNHKIITSLVAIAALVGSLMLTPLVGFSFLGSDEQKVMYITYTPKPGETEEQTLENVTEVEEKMLARDDVIAVQFSITDNTSAEAAMMGGGGSLMFVVFDEETKDFPDVKREIEGYLENINHTGKWQSQNFMTGIASNELSYYVYSEDLDDLEAAANEIEAVMAESKYLEDVSSSFDEAYEEYSLRVEQKTLLQYGLTTGQILMMLNPIRSEEVLTTVEKDGDDINVVITHDQEMPSTFDEMLDQMVPTMTGDFVRLGDIVKVEEGSVPSHLDRSKGRFYATVSGNIVGEDVSKAAVDVDKRLADLELPKGVEFDDAGVTADMEEAFTQLGVAMIAAVLIVYFILVVTFGEGLAPFTILFSLPFTVIGAIVGLWIAGETISVMVLMGMLMLIGIVVTNAIVLVDRIIRMERSGMEMREAILEAGSTRLRPILMTAIATVGALIPLLFETTGATGTFMSKSLGVTVIGGLVSSTILTLFIVPIVYESLSKLFKKNRKEIVED</sequence>
<dbReference type="Pfam" id="PF00873">
    <property type="entry name" value="ACR_tran"/>
    <property type="match status" value="1"/>
</dbReference>
<keyword evidence="1" id="KW-0472">Membrane</keyword>
<dbReference type="PRINTS" id="PR00702">
    <property type="entry name" value="ACRIFLAVINRP"/>
</dbReference>
<feature type="transmembrane region" description="Helical" evidence="1">
    <location>
        <begin position="361"/>
        <end position="381"/>
    </location>
</feature>
<reference evidence="2 3" key="1">
    <citation type="submission" date="2020-01" db="EMBL/GenBank/DDBJ databases">
        <title>A novel Bacillus sp. from Pasinler.</title>
        <authorList>
            <person name="Adiguzel A."/>
            <person name="Ay H."/>
            <person name="Baltaci M.O."/>
        </authorList>
    </citation>
    <scope>NUCLEOTIDE SEQUENCE [LARGE SCALE GENOMIC DNA]</scope>
    <source>
        <strain evidence="2 3">P1</strain>
    </source>
</reference>
<feature type="transmembrane region" description="Helical" evidence="1">
    <location>
        <begin position="463"/>
        <end position="486"/>
    </location>
</feature>
<feature type="transmembrane region" description="Helical" evidence="1">
    <location>
        <begin position="433"/>
        <end position="457"/>
    </location>
</feature>
<dbReference type="Gene3D" id="3.30.70.1440">
    <property type="entry name" value="Multidrug efflux transporter AcrB pore domain"/>
    <property type="match status" value="1"/>
</dbReference>
<dbReference type="SUPFAM" id="SSF82693">
    <property type="entry name" value="Multidrug efflux transporter AcrB pore domain, PN1, PN2, PC1 and PC2 subdomains"/>
    <property type="match status" value="2"/>
</dbReference>
<feature type="transmembrane region" description="Helical" evidence="1">
    <location>
        <begin position="857"/>
        <end position="876"/>
    </location>
</feature>
<feature type="transmembrane region" description="Helical" evidence="1">
    <location>
        <begin position="532"/>
        <end position="557"/>
    </location>
</feature>
<name>A0ABX0A7G8_9BACI</name>
<dbReference type="Gene3D" id="3.30.70.1320">
    <property type="entry name" value="Multidrug efflux transporter AcrB pore domain like"/>
    <property type="match status" value="1"/>
</dbReference>
<feature type="transmembrane region" description="Helical" evidence="1">
    <location>
        <begin position="335"/>
        <end position="354"/>
    </location>
</feature>